<feature type="region of interest" description="Disordered" evidence="1">
    <location>
        <begin position="2477"/>
        <end position="2520"/>
    </location>
</feature>
<evidence type="ECO:0000313" key="4">
    <source>
        <dbReference type="EMBL" id="PNW70054.1"/>
    </source>
</evidence>
<dbReference type="STRING" id="3055.A0A2K3CP38"/>
<feature type="domain" description="Cell morphogenesis protein N-terminal" evidence="2">
    <location>
        <begin position="123"/>
        <end position="432"/>
    </location>
</feature>
<dbReference type="FunCoup" id="A0A2K3CP38">
    <property type="interactions" value="1665"/>
</dbReference>
<dbReference type="KEGG" id="cre:CHLRE_17g703750v5"/>
<dbReference type="GeneID" id="5717253"/>
<feature type="region of interest" description="Disordered" evidence="1">
    <location>
        <begin position="1941"/>
        <end position="1974"/>
    </location>
</feature>
<evidence type="ECO:0000256" key="1">
    <source>
        <dbReference type="SAM" id="MobiDB-lite"/>
    </source>
</evidence>
<keyword evidence="5" id="KW-1185">Reference proteome</keyword>
<dbReference type="PaxDb" id="3055-EDP04849"/>
<dbReference type="EMBL" id="CM008978">
    <property type="protein sequence ID" value="PNW70054.1"/>
    <property type="molecule type" value="Genomic_DNA"/>
</dbReference>
<feature type="domain" description="Cell morphogenesis central region" evidence="3">
    <location>
        <begin position="1987"/>
        <end position="2108"/>
    </location>
</feature>
<organism evidence="4 5">
    <name type="scientific">Chlamydomonas reinhardtii</name>
    <name type="common">Chlamydomonas smithii</name>
    <dbReference type="NCBI Taxonomy" id="3055"/>
    <lineage>
        <taxon>Eukaryota</taxon>
        <taxon>Viridiplantae</taxon>
        <taxon>Chlorophyta</taxon>
        <taxon>core chlorophytes</taxon>
        <taxon>Chlorophyceae</taxon>
        <taxon>CS clade</taxon>
        <taxon>Chlamydomonadales</taxon>
        <taxon>Chlamydomonadaceae</taxon>
        <taxon>Chlamydomonas</taxon>
    </lineage>
</organism>
<dbReference type="Pfam" id="PF14228">
    <property type="entry name" value="MOR2-PAG1_mid"/>
    <property type="match status" value="5"/>
</dbReference>
<dbReference type="PANTHER" id="PTHR12295:SF30">
    <property type="entry name" value="PROTEIN FURRY"/>
    <property type="match status" value="1"/>
</dbReference>
<evidence type="ECO:0000259" key="2">
    <source>
        <dbReference type="Pfam" id="PF14222"/>
    </source>
</evidence>
<feature type="region of interest" description="Disordered" evidence="1">
    <location>
        <begin position="837"/>
        <end position="858"/>
    </location>
</feature>
<dbReference type="InterPro" id="IPR029473">
    <property type="entry name" value="MOR2-PAG1_mid"/>
</dbReference>
<sequence length="2847" mass="291414">MGLPAAELLLKQFLRAGDEIVNKTSPQENLVALLSEPRFGRCLTSLRLLVRHQLPLLVKQLDGWRSSTHSALSRMPEKTERERMLVFSKRAAMEVVYFEAALQLLDCYCDDFLDSPEFVAYYDGLQQIAFRWLLVADDLFSTLDLSALNRVVVGLAGRVLGAVSRKISLSHVVEPFLKALTDRINPKKDASGNKPNYDVLRAQIVRLASGMRHVVLSFDTEESVREAVAFLRRAHPLAHTAPIKKSQIHHALCDMLACILLPLVRSDAPQRAAAVLGLPALEGWYAAVMTLRNDITTWMNKHAKHINDGYPLSTVLVCLASDRDYSANIDSAADFLHKGLKVKEARAVCVRCLVVLACSYLSRYGAHIIKHELFKWLGRLLAPVTALAKKGGLTIAEMLDVIAPIAELSPEFAVQALVLELLQSEVPDCVLAGLKALQGLVLTAPSISAAAAATSATAAGQPGQPAHQRTTMQHTAASYSTGALGAGGGSTGGGLPASGSSSGLQGLLRRTHTPSFGGLGLAIGNGGGASAAAAAAAAAGPTVSAAAGGPTTAASWAAAHGAAIDLLRRGVHPLEVLGVSAHLPRINAALGKLLEGWHPAYGSYVLYGGVDPNWKEKAGGLPLLVALVRLLPYLRPDTWTTRVRPLDVLPSYTAHVEGSMRAAAVDALAGLMRGSPHLRNGLCCTFAAFTCSLPDDAVQITRDSQALLRQLMELWGGLLAERAAGDAPELSAAGGEALSLDVARLEGCGLVCLASHDEAVRREALQSLALVRTLHQAVLAAAPYEAPPPLALALIKGGPGATSGGGSLTASARNLSNGGLSNSAGGAATGPAAARVATAHGHGRSASRESLDILEGGTPGAVAANGRGMLSDAVDGGGGSGGGGDSGPPPTYVIELIEESGPALLRATYWDFGDWSDLWRLYKEVPGHVAFEDVLVAPARAGDDLPRVRLARSLLELMALAVRLTPAAAGVAGCELVVRLTRMLGRVDGKLVLLPDYVDTVKRDAWRNVSAAACVVPQALRDKTLERLGKPRPPITMRDVVRMHLAIVTGSSASIGGGPVPPTMQLCSTMALGHVSPDLYGVLLEELAPYCDEFMASGRAAGGGGSKSSKAKGRADELRRTVSHVFRVLSERVPAEVLAAHPLLRSRLVEFLRDTYTHLRPHAISSDAFWESAQVAYALTAAIRHVAVPLRPLLSQTITVAGAPGAGGPSALARDSQGRAAGDTAPATTTLRKMLWEMLLVWTEEAYILLKDIKGLVAALPQGADAAAAIRQSKESNYSRAVAMGINAAISKHKEPPEGLREELHLAAHYINHSTRLAMAALVEGPVFDNDTRWPQGSVFTWIDKLLAVGGGRPEPPATMSGGHQMAGPRRRDVGCRALRALLTHNPELFDACLNKCYDSSLAIANGYFQVMTEVYALYPGVRCPPHVMLALILVKMVDSLAEVREDALHMLHVLSLREWQQPAAAPLPASVELLGAGGAGSGADGSEAGGGAASEEQAPVVVGGLQDSYQQFQYLLSCKLARDHPELSEALCEELMTRQLECEEAAIQHPVLTSLAPWMENLVISFPWRGNWSERLLKSQYYVTLRHGGAFPFEVERLWTQLARRTRNINPILDFLLHLGMATALQTDLQAMLEFFGVAKRIVLFLARVSPAETLGYLAIELAKQQQEEEPGGSGGAEAAGGAERRLAGRGGWGGPAAVLAAVPLVFGTSLDCMVAGDERLLAASYESVASASNQSAASSSHPHHSHQQHYPHGYDAGGAGSRGNKSMDLASGGGGGVMRAMSGRSDASGSSRSDANGGGGGGPPSSVADSAMTHHHAGQLRGGGSDYRIRLPDDGSSHGGDGRPSPTRPSRAQSAGGGGLAGNRALLTRPELVLCCLAEVVLEHEVDPQHLPLLLHVAVTAGDHEEPVVAAHAQQLVINLLYSLSAKYGVEGGADAAAAAANGAGGPHSHGHGHNAHHGHGHGASGGTAPGSGLSPAAAAAQLAMVGSLVRYLQSLRGRRMWPWEEFRLAGPAAVAAVAAACGGAADGQLTPSSGALGLLTVSVVEALSCEEDLGMEWAARALDWAQHARSRHAACRSWQVLRALRPPLKADLAAALVLSLEACFAAGGGAGGGAAGPGGGVAAVPAGPGYLLSGGAGGGGAGGGGSLAGCEVAVEVISTTRVLVAALPPGRLVLYPQLWWSALALLHSPHVAVYRAALGLLSTCLGPATASSGLHPHANGYAITYGGAGGGWHGMGHAQQQQPQLRLSAAKVQAVLLAAAPGLSAGQLLAASHAAALQDGGADDADPWVLGHHLLNVREGASPYGSLAVQQLLLRGLTHPLTVVPSLQLLAALGDALAHQAQMLLARAGPGHHHPLHHAASAMLASSASQRDVDGPDQGTYDTAAGGEAAGDGRGAGRGGATVASGGVVPHTDSLRKHRALKLDSFQTLLGSCRSQLFVSLMGLLPLVLALHGGGPAGGEDVATLAAGLAPSGSGGGAGGGGGGGSMAASSVGMHTSGGGGAVRASGSRPGGGGGAAGGAAGAGGLASAFGLGFGSGGELSVDPEELDSAIAQAVATLGRTAAALGMPDISSHLQALASPSVCHDPDQVESVTTALLGQLASCLFPRYARWFLHHVTDLLLGGIGAPAPSASASAGGLGGAVGAGGSMGGFGYGYAAGMAGGATTAAAVMAASSAATAGGGLPPAPRQVRTGLLLLRCLFRVEGLRLGPAAAALVADGAVLAPVVALSGGPLAAAALDTMAAAMTYCSTEAFQADLAAAAAAASAAAASSGGGSGIGSGGAGSAAAAVAAATAAMVMPRTLFPPPTLVAASLKKVVDTLGSSLRRRNKAVRLMPFLGSAPAYGD</sequence>
<feature type="compositionally biased region" description="Basic residues" evidence="1">
    <location>
        <begin position="1951"/>
        <end position="1963"/>
    </location>
</feature>
<dbReference type="GO" id="GO:0030427">
    <property type="term" value="C:site of polarized growth"/>
    <property type="evidence" value="ECO:0000318"/>
    <property type="project" value="GO_Central"/>
</dbReference>
<evidence type="ECO:0000259" key="3">
    <source>
        <dbReference type="Pfam" id="PF14228"/>
    </source>
</evidence>
<feature type="compositionally biased region" description="Basic and acidic residues" evidence="1">
    <location>
        <begin position="1829"/>
        <end position="1838"/>
    </location>
</feature>
<dbReference type="Gramene" id="PNW70054">
    <property type="protein sequence ID" value="PNW70054"/>
    <property type="gene ID" value="CHLRE_17g703750v5"/>
</dbReference>
<feature type="compositionally biased region" description="Gly residues" evidence="1">
    <location>
        <begin position="2477"/>
        <end position="2489"/>
    </location>
</feature>
<proteinExistence type="predicted"/>
<accession>A0A2K3CP38</accession>
<dbReference type="GO" id="GO:0000902">
    <property type="term" value="P:cell morphogenesis"/>
    <property type="evidence" value="ECO:0000318"/>
    <property type="project" value="GO_Central"/>
</dbReference>
<evidence type="ECO:0000313" key="5">
    <source>
        <dbReference type="Proteomes" id="UP000006906"/>
    </source>
</evidence>
<dbReference type="InterPro" id="IPR016024">
    <property type="entry name" value="ARM-type_fold"/>
</dbReference>
<dbReference type="InterPro" id="IPR039867">
    <property type="entry name" value="Furry/Tao3/Mor2"/>
</dbReference>
<dbReference type="OrthoDB" id="6287725at2759"/>
<feature type="region of interest" description="Disordered" evidence="1">
    <location>
        <begin position="2366"/>
        <end position="2413"/>
    </location>
</feature>
<protein>
    <submittedName>
        <fullName evidence="4">Uncharacterized protein</fullName>
    </submittedName>
</protein>
<dbReference type="InterPro" id="IPR025614">
    <property type="entry name" value="Cell_morpho_N"/>
</dbReference>
<dbReference type="ExpressionAtlas" id="A0A2K3CP38">
    <property type="expression patterns" value="baseline"/>
</dbReference>
<reference evidence="4 5" key="1">
    <citation type="journal article" date="2007" name="Science">
        <title>The Chlamydomonas genome reveals the evolution of key animal and plant functions.</title>
        <authorList>
            <person name="Merchant S.S."/>
            <person name="Prochnik S.E."/>
            <person name="Vallon O."/>
            <person name="Harris E.H."/>
            <person name="Karpowicz S.J."/>
            <person name="Witman G.B."/>
            <person name="Terry A."/>
            <person name="Salamov A."/>
            <person name="Fritz-Laylin L.K."/>
            <person name="Marechal-Drouard L."/>
            <person name="Marshall W.F."/>
            <person name="Qu L.H."/>
            <person name="Nelson D.R."/>
            <person name="Sanderfoot A.A."/>
            <person name="Spalding M.H."/>
            <person name="Kapitonov V.V."/>
            <person name="Ren Q."/>
            <person name="Ferris P."/>
            <person name="Lindquist E."/>
            <person name="Shapiro H."/>
            <person name="Lucas S.M."/>
            <person name="Grimwood J."/>
            <person name="Schmutz J."/>
            <person name="Cardol P."/>
            <person name="Cerutti H."/>
            <person name="Chanfreau G."/>
            <person name="Chen C.L."/>
            <person name="Cognat V."/>
            <person name="Croft M.T."/>
            <person name="Dent R."/>
            <person name="Dutcher S."/>
            <person name="Fernandez E."/>
            <person name="Fukuzawa H."/>
            <person name="Gonzalez-Ballester D."/>
            <person name="Gonzalez-Halphen D."/>
            <person name="Hallmann A."/>
            <person name="Hanikenne M."/>
            <person name="Hippler M."/>
            <person name="Inwood W."/>
            <person name="Jabbari K."/>
            <person name="Kalanon M."/>
            <person name="Kuras R."/>
            <person name="Lefebvre P.A."/>
            <person name="Lemaire S.D."/>
            <person name="Lobanov A.V."/>
            <person name="Lohr M."/>
            <person name="Manuell A."/>
            <person name="Meier I."/>
            <person name="Mets L."/>
            <person name="Mittag M."/>
            <person name="Mittelmeier T."/>
            <person name="Moroney J.V."/>
            <person name="Moseley J."/>
            <person name="Napoli C."/>
            <person name="Nedelcu A.M."/>
            <person name="Niyogi K."/>
            <person name="Novoselov S.V."/>
            <person name="Paulsen I.T."/>
            <person name="Pazour G."/>
            <person name="Purton S."/>
            <person name="Ral J.P."/>
            <person name="Riano-Pachon D.M."/>
            <person name="Riekhof W."/>
            <person name="Rymarquis L."/>
            <person name="Schroda M."/>
            <person name="Stern D."/>
            <person name="Umen J."/>
            <person name="Willows R."/>
            <person name="Wilson N."/>
            <person name="Zimmer S.L."/>
            <person name="Allmer J."/>
            <person name="Balk J."/>
            <person name="Bisova K."/>
            <person name="Chen C.J."/>
            <person name="Elias M."/>
            <person name="Gendler K."/>
            <person name="Hauser C."/>
            <person name="Lamb M.R."/>
            <person name="Ledford H."/>
            <person name="Long J.C."/>
            <person name="Minagawa J."/>
            <person name="Page M.D."/>
            <person name="Pan J."/>
            <person name="Pootakham W."/>
            <person name="Roje S."/>
            <person name="Rose A."/>
            <person name="Stahlberg E."/>
            <person name="Terauchi A.M."/>
            <person name="Yang P."/>
            <person name="Ball S."/>
            <person name="Bowler C."/>
            <person name="Dieckmann C.L."/>
            <person name="Gladyshev V.N."/>
            <person name="Green P."/>
            <person name="Jorgensen R."/>
            <person name="Mayfield S."/>
            <person name="Mueller-Roeber B."/>
            <person name="Rajamani S."/>
            <person name="Sayre R.T."/>
            <person name="Brokstein P."/>
            <person name="Dubchak I."/>
            <person name="Goodstein D."/>
            <person name="Hornick L."/>
            <person name="Huang Y.W."/>
            <person name="Jhaveri J."/>
            <person name="Luo Y."/>
            <person name="Martinez D."/>
            <person name="Ngau W.C."/>
            <person name="Otillar B."/>
            <person name="Poliakov A."/>
            <person name="Porter A."/>
            <person name="Szajkowski L."/>
            <person name="Werner G."/>
            <person name="Zhou K."/>
            <person name="Grigoriev I.V."/>
            <person name="Rokhsar D.S."/>
            <person name="Grossman A.R."/>
        </authorList>
    </citation>
    <scope>NUCLEOTIDE SEQUENCE [LARGE SCALE GENOMIC DNA]</scope>
    <source>
        <strain evidence="5">CC-503</strain>
    </source>
</reference>
<dbReference type="Proteomes" id="UP000006906">
    <property type="component" value="Chromosome 17"/>
</dbReference>
<dbReference type="InParanoid" id="A0A2K3CP38"/>
<dbReference type="SUPFAM" id="SSF48371">
    <property type="entry name" value="ARM repeat"/>
    <property type="match status" value="1"/>
</dbReference>
<feature type="domain" description="Cell morphogenesis central region" evidence="3">
    <location>
        <begin position="1487"/>
        <end position="1674"/>
    </location>
</feature>
<name>A0A2K3CP38_CHLRE</name>
<feature type="region of interest" description="Disordered" evidence="1">
    <location>
        <begin position="1735"/>
        <end position="1864"/>
    </location>
</feature>
<dbReference type="OMA" id="LAPWMEN"/>
<dbReference type="PANTHER" id="PTHR12295">
    <property type="entry name" value="FURRY-RELATED"/>
    <property type="match status" value="1"/>
</dbReference>
<feature type="compositionally biased region" description="Gly residues" evidence="1">
    <location>
        <begin position="2391"/>
        <end position="2403"/>
    </location>
</feature>
<feature type="domain" description="Cell morphogenesis central region" evidence="3">
    <location>
        <begin position="1265"/>
        <end position="1462"/>
    </location>
</feature>
<dbReference type="GO" id="GO:0005938">
    <property type="term" value="C:cell cortex"/>
    <property type="evidence" value="ECO:0000318"/>
    <property type="project" value="GO_Central"/>
</dbReference>
<feature type="domain" description="Cell morphogenesis central region" evidence="3">
    <location>
        <begin position="1827"/>
        <end position="1929"/>
    </location>
</feature>
<gene>
    <name evidence="4" type="ORF">CHLRE_17g703750v5</name>
</gene>
<dbReference type="RefSeq" id="XP_042914419.1">
    <property type="nucleotide sequence ID" value="XM_043071960.1"/>
</dbReference>
<feature type="compositionally biased region" description="Low complexity" evidence="1">
    <location>
        <begin position="1780"/>
        <end position="1797"/>
    </location>
</feature>
<feature type="domain" description="Cell morphogenesis central region" evidence="3">
    <location>
        <begin position="889"/>
        <end position="1189"/>
    </location>
</feature>
<dbReference type="Pfam" id="PF14222">
    <property type="entry name" value="MOR2-PAG1_N"/>
    <property type="match status" value="1"/>
</dbReference>